<dbReference type="InParanoid" id="C7YQD2"/>
<dbReference type="Gene3D" id="3.30.710.10">
    <property type="entry name" value="Potassium Channel Kv1.1, Chain A"/>
    <property type="match status" value="1"/>
</dbReference>
<dbReference type="VEuPathDB" id="FungiDB:NECHADRAFT_100078"/>
<dbReference type="eggNOG" id="ENOG502SP89">
    <property type="taxonomic scope" value="Eukaryota"/>
</dbReference>
<dbReference type="KEGG" id="nhe:NECHADRAFT_100078"/>
<name>C7YQD2_FUSV7</name>
<evidence type="ECO:0000313" key="2">
    <source>
        <dbReference type="Proteomes" id="UP000005206"/>
    </source>
</evidence>
<dbReference type="PANTHER" id="PTHR47843">
    <property type="entry name" value="BTB DOMAIN-CONTAINING PROTEIN-RELATED"/>
    <property type="match status" value="1"/>
</dbReference>
<evidence type="ECO:0000313" key="1">
    <source>
        <dbReference type="EMBL" id="EEU46005.1"/>
    </source>
</evidence>
<dbReference type="HOGENOM" id="CLU_963419_0_0_1"/>
<dbReference type="EMBL" id="GG698898">
    <property type="protein sequence ID" value="EEU46005.1"/>
    <property type="molecule type" value="Genomic_DNA"/>
</dbReference>
<organism evidence="1 2">
    <name type="scientific">Fusarium vanettenii (strain ATCC MYA-4622 / CBS 123669 / FGSC 9596 / NRRL 45880 / 77-13-4)</name>
    <name type="common">Fusarium solani subsp. pisi</name>
    <dbReference type="NCBI Taxonomy" id="660122"/>
    <lineage>
        <taxon>Eukaryota</taxon>
        <taxon>Fungi</taxon>
        <taxon>Dikarya</taxon>
        <taxon>Ascomycota</taxon>
        <taxon>Pezizomycotina</taxon>
        <taxon>Sordariomycetes</taxon>
        <taxon>Hypocreomycetidae</taxon>
        <taxon>Hypocreales</taxon>
        <taxon>Nectriaceae</taxon>
        <taxon>Fusarium</taxon>
        <taxon>Fusarium solani species complex</taxon>
        <taxon>Fusarium vanettenii</taxon>
    </lineage>
</organism>
<dbReference type="RefSeq" id="XP_003051718.1">
    <property type="nucleotide sequence ID" value="XM_003051672.1"/>
</dbReference>
<protein>
    <recommendedName>
        <fullName evidence="3">BTB domain-containing protein</fullName>
    </recommendedName>
</protein>
<dbReference type="STRING" id="660122.C7YQD2"/>
<sequence>MESNPRMARVTEAGGTTVTVHTLAEAMSAPSGPPNVVVLERDYQEDNEKKVPSASEDLWISSVDGRYSSPPVPIRVGPLNNIQTFYAEWFRKALCGEFREAEEQVIDLPEEDPAIFHFLVAFLYEGRFEPIRPAASALEPRIDKGKGVEVAPEAAEASDSVQGRGGDIVADGVCNLDKPPRTGARRSNPVFIDLGAVALDASLDGISPCAGTAVLVVFLVTMEGIESKLLGDIRPQRPTDQFMPARRLYKTIPCVYRARTCGHGFWLTSSTLTSTYAPTASSWTTFARP</sequence>
<proteinExistence type="predicted"/>
<keyword evidence="2" id="KW-1185">Reference proteome</keyword>
<dbReference type="CDD" id="cd18186">
    <property type="entry name" value="BTB_POZ_ZBTB_KLHL-like"/>
    <property type="match status" value="1"/>
</dbReference>
<evidence type="ECO:0008006" key="3">
    <source>
        <dbReference type="Google" id="ProtNLM"/>
    </source>
</evidence>
<dbReference type="PANTHER" id="PTHR47843:SF6">
    <property type="entry name" value="BTB DOMAIN-CONTAINING PROTEIN"/>
    <property type="match status" value="1"/>
</dbReference>
<gene>
    <name evidence="1" type="ORF">NECHADRAFT_100078</name>
</gene>
<dbReference type="InterPro" id="IPR011333">
    <property type="entry name" value="SKP1/BTB/POZ_sf"/>
</dbReference>
<reference evidence="1 2" key="1">
    <citation type="journal article" date="2009" name="PLoS Genet.">
        <title>The genome of Nectria haematococca: contribution of supernumerary chromosomes to gene expansion.</title>
        <authorList>
            <person name="Coleman J.J."/>
            <person name="Rounsley S.D."/>
            <person name="Rodriguez-Carres M."/>
            <person name="Kuo A."/>
            <person name="Wasmann C.C."/>
            <person name="Grimwood J."/>
            <person name="Schmutz J."/>
            <person name="Taga M."/>
            <person name="White G.J."/>
            <person name="Zhou S."/>
            <person name="Schwartz D.C."/>
            <person name="Freitag M."/>
            <person name="Ma L.J."/>
            <person name="Danchin E.G."/>
            <person name="Henrissat B."/>
            <person name="Coutinho P.M."/>
            <person name="Nelson D.R."/>
            <person name="Straney D."/>
            <person name="Napoli C.A."/>
            <person name="Barker B.M."/>
            <person name="Gribskov M."/>
            <person name="Rep M."/>
            <person name="Kroken S."/>
            <person name="Molnar I."/>
            <person name="Rensing C."/>
            <person name="Kennell J.C."/>
            <person name="Zamora J."/>
            <person name="Farman M.L."/>
            <person name="Selker E.U."/>
            <person name="Salamov A."/>
            <person name="Shapiro H."/>
            <person name="Pangilinan J."/>
            <person name="Lindquist E."/>
            <person name="Lamers C."/>
            <person name="Grigoriev I.V."/>
            <person name="Geiser D.M."/>
            <person name="Covert S.F."/>
            <person name="Temporini E."/>
            <person name="Vanetten H.D."/>
        </authorList>
    </citation>
    <scope>NUCLEOTIDE SEQUENCE [LARGE SCALE GENOMIC DNA]</scope>
    <source>
        <strain evidence="2">ATCC MYA-4622 / CBS 123669 / FGSC 9596 / NRRL 45880 / 77-13-4</strain>
    </source>
</reference>
<dbReference type="Proteomes" id="UP000005206">
    <property type="component" value="Chromosome 4"/>
</dbReference>
<dbReference type="AlphaFoldDB" id="C7YQD2"/>
<dbReference type="OrthoDB" id="6359816at2759"/>
<accession>C7YQD2</accession>
<dbReference type="GeneID" id="9668947"/>